<accession>A0AB35TZQ1</accession>
<keyword evidence="1" id="KW-0472">Membrane</keyword>
<reference evidence="2 3" key="1">
    <citation type="submission" date="2022-03" db="EMBL/GenBank/DDBJ databases">
        <title>Novel taxa within the pig intestine.</title>
        <authorList>
            <person name="Wylensek D."/>
            <person name="Bishof K."/>
            <person name="Afrizal A."/>
            <person name="Clavel T."/>
        </authorList>
    </citation>
    <scope>NUCLEOTIDE SEQUENCE [LARGE SCALE GENOMIC DNA]</scope>
    <source>
        <strain evidence="2 3">CLA-KB-P133</strain>
    </source>
</reference>
<feature type="transmembrane region" description="Helical" evidence="1">
    <location>
        <begin position="12"/>
        <end position="33"/>
    </location>
</feature>
<proteinExistence type="predicted"/>
<dbReference type="RefSeq" id="WP_370595402.1">
    <property type="nucleotide sequence ID" value="NZ_JALBUR010000002.1"/>
</dbReference>
<dbReference type="EMBL" id="JALBUR010000002">
    <property type="protein sequence ID" value="MDX8418778.1"/>
    <property type="molecule type" value="Genomic_DNA"/>
</dbReference>
<feature type="transmembrane region" description="Helical" evidence="1">
    <location>
        <begin position="39"/>
        <end position="57"/>
    </location>
</feature>
<protein>
    <submittedName>
        <fullName evidence="2">Uncharacterized protein</fullName>
    </submittedName>
</protein>
<gene>
    <name evidence="2" type="ORF">MOZ60_01565</name>
</gene>
<sequence>MIRRYYKSVISLKAALRQTINALLVFLFAYLTFHTGTKTYWYLGVITGITLIIQIILTEIKKASTTRSLHQVKHADQYYDEGAMLGKSFFLEDRILLCTGKIQVKEYPSNGWTKVQIKPGKKETMQVTLQGSENITFTVDNKLQAERLAAFLKKRNKEITIDGIAPKGNGTLQELKNE</sequence>
<keyword evidence="3" id="KW-1185">Reference proteome</keyword>
<comment type="caution">
    <text evidence="2">The sequence shown here is derived from an EMBL/GenBank/DDBJ whole genome shotgun (WGS) entry which is preliminary data.</text>
</comment>
<organism evidence="2 3">
    <name type="scientific">Grylomicrobium aquisgranensis</name>
    <dbReference type="NCBI Taxonomy" id="2926318"/>
    <lineage>
        <taxon>Bacteria</taxon>
        <taxon>Bacillati</taxon>
        <taxon>Bacillota</taxon>
        <taxon>Erysipelotrichia</taxon>
        <taxon>Erysipelotrichales</taxon>
        <taxon>Erysipelotrichaceae</taxon>
        <taxon>Grylomicrobium</taxon>
    </lineage>
</organism>
<dbReference type="Proteomes" id="UP001286174">
    <property type="component" value="Unassembled WGS sequence"/>
</dbReference>
<name>A0AB35TZQ1_9FIRM</name>
<keyword evidence="1" id="KW-1133">Transmembrane helix</keyword>
<evidence type="ECO:0000256" key="1">
    <source>
        <dbReference type="SAM" id="Phobius"/>
    </source>
</evidence>
<dbReference type="AlphaFoldDB" id="A0AB35TZQ1"/>
<evidence type="ECO:0000313" key="2">
    <source>
        <dbReference type="EMBL" id="MDX8418778.1"/>
    </source>
</evidence>
<evidence type="ECO:0000313" key="3">
    <source>
        <dbReference type="Proteomes" id="UP001286174"/>
    </source>
</evidence>
<keyword evidence="1" id="KW-0812">Transmembrane</keyword>